<evidence type="ECO:0000313" key="2">
    <source>
        <dbReference type="EMBL" id="CAJ62218.1"/>
    </source>
</evidence>
<dbReference type="KEGG" id="fal:FRAAL3575"/>
<organism evidence="2 3">
    <name type="scientific">Frankia alni (strain DSM 45986 / CECT 9034 / ACN14a)</name>
    <dbReference type="NCBI Taxonomy" id="326424"/>
    <lineage>
        <taxon>Bacteria</taxon>
        <taxon>Bacillati</taxon>
        <taxon>Actinomycetota</taxon>
        <taxon>Actinomycetes</taxon>
        <taxon>Frankiales</taxon>
        <taxon>Frankiaceae</taxon>
        <taxon>Frankia</taxon>
    </lineage>
</organism>
<accession>Q0RJU2</accession>
<dbReference type="EMBL" id="CT573213">
    <property type="protein sequence ID" value="CAJ62218.1"/>
    <property type="molecule type" value="Genomic_DNA"/>
</dbReference>
<evidence type="ECO:0000256" key="1">
    <source>
        <dbReference type="SAM" id="MobiDB-lite"/>
    </source>
</evidence>
<dbReference type="Proteomes" id="UP000000657">
    <property type="component" value="Chromosome"/>
</dbReference>
<dbReference type="HOGENOM" id="CLU_1169307_0_0_11"/>
<gene>
    <name evidence="2" type="ordered locus">FRAAL3575</name>
</gene>
<name>Q0RJU2_FRAAA</name>
<protein>
    <submittedName>
        <fullName evidence="2">Uncharacterized protein</fullName>
    </submittedName>
</protein>
<keyword evidence="3" id="KW-1185">Reference proteome</keyword>
<proteinExistence type="predicted"/>
<dbReference type="eggNOG" id="ENOG5030X5E">
    <property type="taxonomic scope" value="Bacteria"/>
</dbReference>
<feature type="compositionally biased region" description="Pro residues" evidence="1">
    <location>
        <begin position="1"/>
        <end position="14"/>
    </location>
</feature>
<sequence>MSTEPRPLPPPAPAPARGTGSSSGPGPARGSGSTSGPGPARGSGPGPATNPSAEPDGLARTRRALHAVAEHVLAAARYRATGRIGLAVTPGGFATPAFGPAGRTVAVAGTDLVVRDGDAETARSPLTTLREAAHLAGVEPGGPAAVYRLATPCHPDEPLDIDPDAARLLADWFALGAAALRRWSVEIAADAPSPPTLWPEHFDLAIRAGQINYGLSPGDEAFAAPYAYVGPPLPPPSLPTGFWNASFGAARTWTDVGSVDAVVDLFRQARRHAST</sequence>
<dbReference type="AlphaFoldDB" id="Q0RJU2"/>
<evidence type="ECO:0000313" key="3">
    <source>
        <dbReference type="Proteomes" id="UP000000657"/>
    </source>
</evidence>
<feature type="compositionally biased region" description="Gly residues" evidence="1">
    <location>
        <begin position="21"/>
        <end position="45"/>
    </location>
</feature>
<reference evidence="2 3" key="1">
    <citation type="journal article" date="2007" name="Genome Res.">
        <title>Genome characteristics of facultatively symbiotic Frankia sp. strains reflect host range and host plant biogeography.</title>
        <authorList>
            <person name="Normand P."/>
            <person name="Lapierre P."/>
            <person name="Tisa L.S."/>
            <person name="Gogarten J.P."/>
            <person name="Alloisio N."/>
            <person name="Bagnarol E."/>
            <person name="Bassi C.A."/>
            <person name="Berry A.M."/>
            <person name="Bickhart D.M."/>
            <person name="Choisne N."/>
            <person name="Couloux A."/>
            <person name="Cournoyer B."/>
            <person name="Cruveiller S."/>
            <person name="Daubin V."/>
            <person name="Demange N."/>
            <person name="Francino M.P."/>
            <person name="Goltsman E."/>
            <person name="Huang Y."/>
            <person name="Kopp O.R."/>
            <person name="Labarre L."/>
            <person name="Lapidus A."/>
            <person name="Lavire C."/>
            <person name="Marechal J."/>
            <person name="Martinez M."/>
            <person name="Mastronunzio J.E."/>
            <person name="Mullin B.C."/>
            <person name="Niemann J."/>
            <person name="Pujic P."/>
            <person name="Rawnsley T."/>
            <person name="Rouy Z."/>
            <person name="Schenowitz C."/>
            <person name="Sellstedt A."/>
            <person name="Tavares F."/>
            <person name="Tomkins J.P."/>
            <person name="Vallenet D."/>
            <person name="Valverde C."/>
            <person name="Wall L.G."/>
            <person name="Wang Y."/>
            <person name="Medigue C."/>
            <person name="Benson D.R."/>
        </authorList>
    </citation>
    <scope>NUCLEOTIDE SEQUENCE [LARGE SCALE GENOMIC DNA]</scope>
    <source>
        <strain evidence="3">DSM 45986 / CECT 9034 / ACN14a</strain>
    </source>
</reference>
<feature type="region of interest" description="Disordered" evidence="1">
    <location>
        <begin position="1"/>
        <end position="56"/>
    </location>
</feature>